<feature type="binding site" evidence="10">
    <location>
        <begin position="12"/>
        <end position="14"/>
    </location>
    <ligand>
        <name>UDP-N-acetyl-alpha-D-glucosamine</name>
        <dbReference type="ChEBI" id="CHEBI:57705"/>
    </ligand>
</feature>
<reference evidence="13" key="1">
    <citation type="submission" date="2023-03" db="EMBL/GenBank/DDBJ databases">
        <authorList>
            <person name="Pearce D."/>
        </authorList>
    </citation>
    <scope>NUCLEOTIDE SEQUENCE</scope>
    <source>
        <strain evidence="13">Mc</strain>
    </source>
</reference>
<evidence type="ECO:0000256" key="4">
    <source>
        <dbReference type="ARBA" id="ARBA00022679"/>
    </source>
</evidence>
<dbReference type="Pfam" id="PF04101">
    <property type="entry name" value="Glyco_tran_28_C"/>
    <property type="match status" value="1"/>
</dbReference>
<evidence type="ECO:0000256" key="8">
    <source>
        <dbReference type="ARBA" id="ARBA00023306"/>
    </source>
</evidence>
<keyword evidence="3 10" id="KW-0328">Glycosyltransferase</keyword>
<protein>
    <recommendedName>
        <fullName evidence="10">UDP-N-acetylglucosamine--N-acetylmuramyl-(pentapeptide) pyrophosphoryl-undecaprenol N-acetylglucosamine transferase</fullName>
        <ecNumber evidence="10">2.4.1.227</ecNumber>
    </recommendedName>
    <alternativeName>
        <fullName evidence="10">Undecaprenyl-PP-MurNAc-pentapeptide-UDPGlcNAc GlcNAc transferase</fullName>
    </alternativeName>
</protein>
<comment type="function">
    <text evidence="10">Cell wall formation. Catalyzes the transfer of a GlcNAc subunit on undecaprenyl-pyrophosphoryl-MurNAc-pentapeptide (lipid intermediate I) to form undecaprenyl-pyrophosphoryl-MurNAc-(pentapeptide)GlcNAc (lipid intermediate II).</text>
</comment>
<feature type="binding site" evidence="10">
    <location>
        <position position="240"/>
    </location>
    <ligand>
        <name>UDP-N-acetyl-alpha-D-glucosamine</name>
        <dbReference type="ChEBI" id="CHEBI:57705"/>
    </ligand>
</feature>
<feature type="binding site" evidence="10">
    <location>
        <position position="163"/>
    </location>
    <ligand>
        <name>UDP-N-acetyl-alpha-D-glucosamine</name>
        <dbReference type="ChEBI" id="CHEBI:57705"/>
    </ligand>
</feature>
<keyword evidence="2 10" id="KW-0132">Cell division</keyword>
<feature type="domain" description="Glycosyl transferase family 28 C-terminal" evidence="12">
    <location>
        <begin position="181"/>
        <end position="343"/>
    </location>
</feature>
<keyword evidence="1 10" id="KW-1003">Cell membrane</keyword>
<dbReference type="GO" id="GO:0005975">
    <property type="term" value="P:carbohydrate metabolic process"/>
    <property type="evidence" value="ECO:0007669"/>
    <property type="project" value="InterPro"/>
</dbReference>
<evidence type="ECO:0000256" key="2">
    <source>
        <dbReference type="ARBA" id="ARBA00022618"/>
    </source>
</evidence>
<evidence type="ECO:0000256" key="3">
    <source>
        <dbReference type="ARBA" id="ARBA00022676"/>
    </source>
</evidence>
<dbReference type="PANTHER" id="PTHR21015:SF22">
    <property type="entry name" value="GLYCOSYLTRANSFERASE"/>
    <property type="match status" value="1"/>
</dbReference>
<dbReference type="CDD" id="cd03785">
    <property type="entry name" value="GT28_MurG"/>
    <property type="match status" value="1"/>
</dbReference>
<evidence type="ECO:0000256" key="9">
    <source>
        <dbReference type="ARBA" id="ARBA00023316"/>
    </source>
</evidence>
<feature type="binding site" evidence="10">
    <location>
        <position position="187"/>
    </location>
    <ligand>
        <name>UDP-N-acetyl-alpha-D-glucosamine</name>
        <dbReference type="ChEBI" id="CHEBI:57705"/>
    </ligand>
</feature>
<feature type="binding site" evidence="10">
    <location>
        <position position="285"/>
    </location>
    <ligand>
        <name>UDP-N-acetyl-alpha-D-glucosamine</name>
        <dbReference type="ChEBI" id="CHEBI:57705"/>
    </ligand>
</feature>
<dbReference type="SUPFAM" id="SSF53756">
    <property type="entry name" value="UDP-Glycosyltransferase/glycogen phosphorylase"/>
    <property type="match status" value="1"/>
</dbReference>
<keyword evidence="6 10" id="KW-0573">Peptidoglycan synthesis</keyword>
<dbReference type="EC" id="2.4.1.227" evidence="10"/>
<dbReference type="InterPro" id="IPR006009">
    <property type="entry name" value="GlcNAc_MurG"/>
</dbReference>
<dbReference type="AlphaFoldDB" id="A0AA35UCC7"/>
<evidence type="ECO:0000259" key="12">
    <source>
        <dbReference type="Pfam" id="PF04101"/>
    </source>
</evidence>
<comment type="caution">
    <text evidence="10">Lacks conserved residue(s) required for the propagation of feature annotation.</text>
</comment>
<evidence type="ECO:0000313" key="13">
    <source>
        <dbReference type="EMBL" id="CAI8832246.1"/>
    </source>
</evidence>
<name>A0AA35UCC7_METCP</name>
<keyword evidence="9 10" id="KW-0961">Cell wall biogenesis/degradation</keyword>
<keyword evidence="8 10" id="KW-0131">Cell cycle</keyword>
<comment type="subcellular location">
    <subcellularLocation>
        <location evidence="10">Cell membrane</location>
        <topology evidence="10">Peripheral membrane protein</topology>
        <orientation evidence="10">Cytoplasmic side</orientation>
    </subcellularLocation>
</comment>
<dbReference type="Gene3D" id="3.40.50.2000">
    <property type="entry name" value="Glycogen Phosphorylase B"/>
    <property type="match status" value="2"/>
</dbReference>
<dbReference type="InterPro" id="IPR007235">
    <property type="entry name" value="Glyco_trans_28_C"/>
</dbReference>
<dbReference type="InterPro" id="IPR004276">
    <property type="entry name" value="GlycoTrans_28_N"/>
</dbReference>
<dbReference type="GO" id="GO:0008360">
    <property type="term" value="P:regulation of cell shape"/>
    <property type="evidence" value="ECO:0007669"/>
    <property type="project" value="UniProtKB-KW"/>
</dbReference>
<proteinExistence type="inferred from homology"/>
<dbReference type="Pfam" id="PF03033">
    <property type="entry name" value="Glyco_transf_28"/>
    <property type="match status" value="1"/>
</dbReference>
<dbReference type="RefSeq" id="WP_017366114.1">
    <property type="nucleotide sequence ID" value="NZ_OX458332.1"/>
</dbReference>
<sequence length="354" mass="37426">MARRIVILAGGTGGHIFPALAVAGKLRRAGAEVFWMGTRTGLEARVVPAAGYPIDWLSVSGIRGKGLASKAKAAAMLGLACLQALRILRRRKPDAVLGMGGFVAGPGGLMARVLGIPLIIHEQNRIPGTTNRWLSRIANRVLEAFPGAFQASAGAVCTGNPLRQGIETFRDHHTAREGRRVLVLGGSLGAQTLNRIVPRALARLGGEPVAIRHQTGQAMFQETQDLYQQLALTAKVDPFIEDMEEAYGWADLAICRAGAMTVSELAAAGLPAILVPFPYAIDDHQTANGDYLAAAGAAVLMPQSSLDEVSLAVEIRALLDQRDRLEAMSAAARNLARYDAAESVAKVCLEEAGA</sequence>
<accession>A0AA35UCC7</accession>
<dbReference type="GO" id="GO:0050511">
    <property type="term" value="F:undecaprenyldiphospho-muramoylpentapeptide beta-N-acetylglucosaminyltransferase activity"/>
    <property type="evidence" value="ECO:0007669"/>
    <property type="project" value="UniProtKB-UniRule"/>
</dbReference>
<keyword evidence="7 10" id="KW-0472">Membrane</keyword>
<keyword evidence="4 10" id="KW-0808">Transferase</keyword>
<evidence type="ECO:0000256" key="10">
    <source>
        <dbReference type="HAMAP-Rule" id="MF_00033"/>
    </source>
</evidence>
<feature type="binding site" evidence="10">
    <location>
        <position position="124"/>
    </location>
    <ligand>
        <name>UDP-N-acetyl-alpha-D-glucosamine</name>
        <dbReference type="ChEBI" id="CHEBI:57705"/>
    </ligand>
</feature>
<dbReference type="GO" id="GO:0051301">
    <property type="term" value="P:cell division"/>
    <property type="evidence" value="ECO:0007669"/>
    <property type="project" value="UniProtKB-KW"/>
</dbReference>
<comment type="similarity">
    <text evidence="10">Belongs to the glycosyltransferase 28 family. MurG subfamily.</text>
</comment>
<evidence type="ECO:0000256" key="5">
    <source>
        <dbReference type="ARBA" id="ARBA00022960"/>
    </source>
</evidence>
<evidence type="ECO:0000256" key="6">
    <source>
        <dbReference type="ARBA" id="ARBA00022984"/>
    </source>
</evidence>
<dbReference type="NCBIfam" id="TIGR01133">
    <property type="entry name" value="murG"/>
    <property type="match status" value="1"/>
</dbReference>
<evidence type="ECO:0000256" key="7">
    <source>
        <dbReference type="ARBA" id="ARBA00023136"/>
    </source>
</evidence>
<evidence type="ECO:0000313" key="14">
    <source>
        <dbReference type="Proteomes" id="UP001158598"/>
    </source>
</evidence>
<keyword evidence="5 10" id="KW-0133">Cell shape</keyword>
<comment type="catalytic activity">
    <reaction evidence="10">
        <text>di-trans,octa-cis-undecaprenyl diphospho-N-acetyl-alpha-D-muramoyl-L-alanyl-D-glutamyl-meso-2,6-diaminopimeloyl-D-alanyl-D-alanine + UDP-N-acetyl-alpha-D-glucosamine = di-trans,octa-cis-undecaprenyl diphospho-[N-acetyl-alpha-D-glucosaminyl-(1-&gt;4)]-N-acetyl-alpha-D-muramoyl-L-alanyl-D-glutamyl-meso-2,6-diaminopimeloyl-D-alanyl-D-alanine + UDP + H(+)</text>
        <dbReference type="Rhea" id="RHEA:31227"/>
        <dbReference type="ChEBI" id="CHEBI:15378"/>
        <dbReference type="ChEBI" id="CHEBI:57705"/>
        <dbReference type="ChEBI" id="CHEBI:58223"/>
        <dbReference type="ChEBI" id="CHEBI:61387"/>
        <dbReference type="ChEBI" id="CHEBI:61388"/>
        <dbReference type="EC" id="2.4.1.227"/>
    </reaction>
</comment>
<comment type="pathway">
    <text evidence="10">Cell wall biogenesis; peptidoglycan biosynthesis.</text>
</comment>
<dbReference type="PANTHER" id="PTHR21015">
    <property type="entry name" value="UDP-N-ACETYLGLUCOSAMINE--N-ACETYLMURAMYL-(PENTAPEPTIDE) PYROPHOSPHORYL-UNDECAPRENOL N-ACETYLGLUCOSAMINE TRANSFERASE 1"/>
    <property type="match status" value="1"/>
</dbReference>
<evidence type="ECO:0000256" key="1">
    <source>
        <dbReference type="ARBA" id="ARBA00022475"/>
    </source>
</evidence>
<feature type="domain" description="Glycosyltransferase family 28 N-terminal" evidence="11">
    <location>
        <begin position="5"/>
        <end position="142"/>
    </location>
</feature>
<dbReference type="GO" id="GO:0005886">
    <property type="term" value="C:plasma membrane"/>
    <property type="evidence" value="ECO:0007669"/>
    <property type="project" value="UniProtKB-SubCell"/>
</dbReference>
<gene>
    <name evidence="10 13" type="primary">murG</name>
    <name evidence="13" type="ORF">MCNOR_2151</name>
</gene>
<organism evidence="13 14">
    <name type="scientific">Methylococcus capsulatus</name>
    <dbReference type="NCBI Taxonomy" id="414"/>
    <lineage>
        <taxon>Bacteria</taxon>
        <taxon>Pseudomonadati</taxon>
        <taxon>Pseudomonadota</taxon>
        <taxon>Gammaproteobacteria</taxon>
        <taxon>Methylococcales</taxon>
        <taxon>Methylococcaceae</taxon>
        <taxon>Methylococcus</taxon>
    </lineage>
</organism>
<dbReference type="HAMAP" id="MF_00033">
    <property type="entry name" value="MurG"/>
    <property type="match status" value="1"/>
</dbReference>
<dbReference type="GO" id="GO:0009252">
    <property type="term" value="P:peptidoglycan biosynthetic process"/>
    <property type="evidence" value="ECO:0007669"/>
    <property type="project" value="UniProtKB-UniRule"/>
</dbReference>
<dbReference type="GO" id="GO:0071555">
    <property type="term" value="P:cell wall organization"/>
    <property type="evidence" value="ECO:0007669"/>
    <property type="project" value="UniProtKB-KW"/>
</dbReference>
<evidence type="ECO:0000259" key="11">
    <source>
        <dbReference type="Pfam" id="PF03033"/>
    </source>
</evidence>
<dbReference type="Proteomes" id="UP001158598">
    <property type="component" value="Chromosome"/>
</dbReference>
<dbReference type="EMBL" id="OX458332">
    <property type="protein sequence ID" value="CAI8832246.1"/>
    <property type="molecule type" value="Genomic_DNA"/>
</dbReference>